<keyword evidence="2" id="KW-1185">Reference proteome</keyword>
<dbReference type="EMBL" id="JARBHB010000004">
    <property type="protein sequence ID" value="KAJ8887225.1"/>
    <property type="molecule type" value="Genomic_DNA"/>
</dbReference>
<organism evidence="1 2">
    <name type="scientific">Dryococelus australis</name>
    <dbReference type="NCBI Taxonomy" id="614101"/>
    <lineage>
        <taxon>Eukaryota</taxon>
        <taxon>Metazoa</taxon>
        <taxon>Ecdysozoa</taxon>
        <taxon>Arthropoda</taxon>
        <taxon>Hexapoda</taxon>
        <taxon>Insecta</taxon>
        <taxon>Pterygota</taxon>
        <taxon>Neoptera</taxon>
        <taxon>Polyneoptera</taxon>
        <taxon>Phasmatodea</taxon>
        <taxon>Verophasmatodea</taxon>
        <taxon>Anareolatae</taxon>
        <taxon>Phasmatidae</taxon>
        <taxon>Eurycanthinae</taxon>
        <taxon>Dryococelus</taxon>
    </lineage>
</organism>
<proteinExistence type="predicted"/>
<protein>
    <submittedName>
        <fullName evidence="1">Uncharacterized protein</fullName>
    </submittedName>
</protein>
<reference evidence="1 2" key="1">
    <citation type="submission" date="2023-02" db="EMBL/GenBank/DDBJ databases">
        <title>LHISI_Scaffold_Assembly.</title>
        <authorList>
            <person name="Stuart O.P."/>
            <person name="Cleave R."/>
            <person name="Magrath M.J.L."/>
            <person name="Mikheyev A.S."/>
        </authorList>
    </citation>
    <scope>NUCLEOTIDE SEQUENCE [LARGE SCALE GENOMIC DNA]</scope>
    <source>
        <strain evidence="1">Daus_M_001</strain>
        <tissue evidence="1">Leg muscle</tissue>
    </source>
</reference>
<gene>
    <name evidence="1" type="ORF">PR048_013440</name>
</gene>
<accession>A0ABQ9HSG8</accession>
<dbReference type="Proteomes" id="UP001159363">
    <property type="component" value="Chromosome X"/>
</dbReference>
<sequence>MKICSYSAHKCLTMFSCIKAAEKYLLQFNAFFQNTCKDLESKSRNRKTGNWRLHIVTTIQMMPLFPMQQVTHSVPSHHNFMYFSRNIRATQNLRNNSMIRDANHKNIFLDWLKHHNPFHISEDLVSISLVFRRQHGCHVILPLKRQGTVWTVRGRTFSDVIRRKARVIPLGLCH</sequence>
<evidence type="ECO:0000313" key="2">
    <source>
        <dbReference type="Proteomes" id="UP001159363"/>
    </source>
</evidence>
<name>A0ABQ9HSG8_9NEOP</name>
<evidence type="ECO:0000313" key="1">
    <source>
        <dbReference type="EMBL" id="KAJ8887225.1"/>
    </source>
</evidence>
<comment type="caution">
    <text evidence="1">The sequence shown here is derived from an EMBL/GenBank/DDBJ whole genome shotgun (WGS) entry which is preliminary data.</text>
</comment>